<accession>A0AAW6P8C8</accession>
<proteinExistence type="predicted"/>
<dbReference type="RefSeq" id="WP_119603443.1">
    <property type="nucleotide sequence ID" value="NZ_JARJLR010000246.1"/>
</dbReference>
<sequence length="118" mass="13781">MSEIETVSNAEGRPVYTSCYRSILRAVDRRYDIRGYILSDMVLICLANHGRLPMTRRHYYLCYAQEAAIRYLEELATELLYGHYGLLGKRTPFNTDLVLRSELREPVGRWTRNQSESS</sequence>
<evidence type="ECO:0000313" key="1">
    <source>
        <dbReference type="EMBL" id="MDF3842945.1"/>
    </source>
</evidence>
<dbReference type="EMBL" id="JARJLR010000246">
    <property type="protein sequence ID" value="MDF3842945.1"/>
    <property type="molecule type" value="Genomic_DNA"/>
</dbReference>
<organism evidence="1 2">
    <name type="scientific">Pseudomonas citronellolis</name>
    <dbReference type="NCBI Taxonomy" id="53408"/>
    <lineage>
        <taxon>Bacteria</taxon>
        <taxon>Pseudomonadati</taxon>
        <taxon>Pseudomonadota</taxon>
        <taxon>Gammaproteobacteria</taxon>
        <taxon>Pseudomonadales</taxon>
        <taxon>Pseudomonadaceae</taxon>
        <taxon>Pseudomonas</taxon>
    </lineage>
</organism>
<reference evidence="1" key="1">
    <citation type="submission" date="2023-03" db="EMBL/GenBank/DDBJ databases">
        <title>Draft assemblies of triclosan tolerant bacteria isolated from returned activated sludge.</title>
        <authorList>
            <person name="Van Hamelsveld S."/>
        </authorList>
    </citation>
    <scope>NUCLEOTIDE SEQUENCE</scope>
    <source>
        <strain evidence="1">GW210015_S63</strain>
    </source>
</reference>
<protein>
    <submittedName>
        <fullName evidence="1">Uncharacterized protein</fullName>
    </submittedName>
</protein>
<dbReference type="Proteomes" id="UP001220662">
    <property type="component" value="Unassembled WGS sequence"/>
</dbReference>
<dbReference type="AlphaFoldDB" id="A0AAW6P8C8"/>
<comment type="caution">
    <text evidence="1">The sequence shown here is derived from an EMBL/GenBank/DDBJ whole genome shotgun (WGS) entry which is preliminary data.</text>
</comment>
<name>A0AAW6P8C8_9PSED</name>
<gene>
    <name evidence="1" type="ORF">P3W55_14630</name>
</gene>
<evidence type="ECO:0000313" key="2">
    <source>
        <dbReference type="Proteomes" id="UP001220662"/>
    </source>
</evidence>